<evidence type="ECO:0000256" key="1">
    <source>
        <dbReference type="SAM" id="Phobius"/>
    </source>
</evidence>
<organism evidence="2 3">
    <name type="scientific">Gouania willdenowi</name>
    <name type="common">Blunt-snouted clingfish</name>
    <name type="synonym">Lepadogaster willdenowi</name>
    <dbReference type="NCBI Taxonomy" id="441366"/>
    <lineage>
        <taxon>Eukaryota</taxon>
        <taxon>Metazoa</taxon>
        <taxon>Chordata</taxon>
        <taxon>Craniata</taxon>
        <taxon>Vertebrata</taxon>
        <taxon>Euteleostomi</taxon>
        <taxon>Actinopterygii</taxon>
        <taxon>Neopterygii</taxon>
        <taxon>Teleostei</taxon>
        <taxon>Neoteleostei</taxon>
        <taxon>Acanthomorphata</taxon>
        <taxon>Ovalentaria</taxon>
        <taxon>Blenniimorphae</taxon>
        <taxon>Blenniiformes</taxon>
        <taxon>Gobiesocoidei</taxon>
        <taxon>Gobiesocidae</taxon>
        <taxon>Gobiesocinae</taxon>
        <taxon>Gouania</taxon>
    </lineage>
</organism>
<dbReference type="AlphaFoldDB" id="A0A8C5GXE4"/>
<evidence type="ECO:0000313" key="3">
    <source>
        <dbReference type="Proteomes" id="UP000694680"/>
    </source>
</evidence>
<keyword evidence="3" id="KW-1185">Reference proteome</keyword>
<name>A0A8C5GXE4_GOUWI</name>
<reference evidence="2" key="2">
    <citation type="submission" date="2025-08" db="UniProtKB">
        <authorList>
            <consortium name="Ensembl"/>
        </authorList>
    </citation>
    <scope>IDENTIFICATION</scope>
</reference>
<feature type="transmembrane region" description="Helical" evidence="1">
    <location>
        <begin position="29"/>
        <end position="48"/>
    </location>
</feature>
<dbReference type="Proteomes" id="UP000694680">
    <property type="component" value="Chromosome 5"/>
</dbReference>
<proteinExistence type="predicted"/>
<dbReference type="Ensembl" id="ENSGWIT00000039280.1">
    <property type="protein sequence ID" value="ENSGWIP00000036035.1"/>
    <property type="gene ID" value="ENSGWIG00000018606.1"/>
</dbReference>
<reference evidence="2" key="3">
    <citation type="submission" date="2025-09" db="UniProtKB">
        <authorList>
            <consortium name="Ensembl"/>
        </authorList>
    </citation>
    <scope>IDENTIFICATION</scope>
</reference>
<protein>
    <submittedName>
        <fullName evidence="2">Uncharacterized protein</fullName>
    </submittedName>
</protein>
<reference evidence="2" key="1">
    <citation type="submission" date="2020-06" db="EMBL/GenBank/DDBJ databases">
        <authorList>
            <consortium name="Wellcome Sanger Institute Data Sharing"/>
        </authorList>
    </citation>
    <scope>NUCLEOTIDE SEQUENCE [LARGE SCALE GENOMIC DNA]</scope>
</reference>
<accession>A0A8C5GXE4</accession>
<evidence type="ECO:0000313" key="2">
    <source>
        <dbReference type="Ensembl" id="ENSGWIP00000036035.1"/>
    </source>
</evidence>
<sequence>KRCYKTITRNKYLPTGKDSCSNNRYNDKLGVIIIIACACIPLLTLKCCEHSY</sequence>
<keyword evidence="1" id="KW-1133">Transmembrane helix</keyword>
<keyword evidence="1" id="KW-0472">Membrane</keyword>
<keyword evidence="1" id="KW-0812">Transmembrane</keyword>